<dbReference type="InterPro" id="IPR027266">
    <property type="entry name" value="TrmE/GcvT-like"/>
</dbReference>
<sequence>MAQPEQPRSILQVTGADRTFFLQNLVTNDVSAPGLHYTALLTPQGKYLADFFVLQRPDDLLIDVATEICSGLNMRLNMYRLRADVQIAEVNIDLCCGLGTLPPDGFADPRDPNLGWRAYGRQEAGVIDWPALRVAHIIPETGIELTPDRFILEMDFERLNGVDFKKGCYVGQEIVARMKHKTELRKGLRQVKISGSAPIGTAILANEKPAGVLYTQQGGLALAYLRFDRIAPEMVAGFAIITP</sequence>
<dbReference type="GO" id="GO:0016226">
    <property type="term" value="P:iron-sulfur cluster assembly"/>
    <property type="evidence" value="ECO:0007669"/>
    <property type="project" value="TreeGrafter"/>
</dbReference>
<evidence type="ECO:0000313" key="3">
    <source>
        <dbReference type="EMBL" id="AII86527.1"/>
    </source>
</evidence>
<dbReference type="EMBL" id="CP003984">
    <property type="protein sequence ID" value="AII86527.1"/>
    <property type="molecule type" value="Genomic_DNA"/>
</dbReference>
<proteinExistence type="predicted"/>
<organism evidence="3 4">
    <name type="scientific">Planktomarina temperata RCA23</name>
    <dbReference type="NCBI Taxonomy" id="666509"/>
    <lineage>
        <taxon>Bacteria</taxon>
        <taxon>Pseudomonadati</taxon>
        <taxon>Pseudomonadota</taxon>
        <taxon>Alphaproteobacteria</taxon>
        <taxon>Rhodobacterales</taxon>
        <taxon>Paracoccaceae</taxon>
        <taxon>Planktomarina</taxon>
    </lineage>
</organism>
<dbReference type="Proteomes" id="UP000028680">
    <property type="component" value="Chromosome"/>
</dbReference>
<keyword evidence="4" id="KW-1185">Reference proteome</keyword>
<keyword evidence="1" id="KW-0809">Transit peptide</keyword>
<dbReference type="Pfam" id="PF25455">
    <property type="entry name" value="Beta-barrel_CAF17_C"/>
    <property type="match status" value="1"/>
</dbReference>
<name>A0AAN0VHV8_9RHOB</name>
<gene>
    <name evidence="3" type="primary">ygfZ</name>
    <name evidence="3" type="ORF">RCA23_c09730</name>
</gene>
<dbReference type="RefSeq" id="WP_044051302.1">
    <property type="nucleotide sequence ID" value="NZ_CP003984.1"/>
</dbReference>
<feature type="domain" description="CAF17 C-terminal" evidence="2">
    <location>
        <begin position="185"/>
        <end position="237"/>
    </location>
</feature>
<dbReference type="NCBIfam" id="TIGR03317">
    <property type="entry name" value="ygfZ_signature"/>
    <property type="match status" value="1"/>
</dbReference>
<dbReference type="Gene3D" id="3.30.1360.120">
    <property type="entry name" value="Probable tRNA modification gtpase trme, domain 1"/>
    <property type="match status" value="2"/>
</dbReference>
<reference evidence="3 4" key="1">
    <citation type="journal article" date="2014" name="ISME J.">
        <title>Adaptation of an abundant Roseobacter RCA organism to pelagic systems revealed by genomic and transcriptomic analyses.</title>
        <authorList>
            <person name="Voget S."/>
            <person name="Wemheuer B."/>
            <person name="Brinkhoff T."/>
            <person name="Vollmers J."/>
            <person name="Dietrich S."/>
            <person name="Giebel H.A."/>
            <person name="Beardsley C."/>
            <person name="Sardemann C."/>
            <person name="Bakenhus I."/>
            <person name="Billerbeck S."/>
            <person name="Daniel R."/>
            <person name="Simon M."/>
        </authorList>
    </citation>
    <scope>NUCLEOTIDE SEQUENCE [LARGE SCALE GENOMIC DNA]</scope>
    <source>
        <strain evidence="3 4">RCA23</strain>
    </source>
</reference>
<dbReference type="KEGG" id="ptp:RCA23_c09730"/>
<protein>
    <submittedName>
        <fullName evidence="3">tRNA modifying protein YgfZ</fullName>
    </submittedName>
</protein>
<dbReference type="SUPFAM" id="SSF103025">
    <property type="entry name" value="Folate-binding domain"/>
    <property type="match status" value="1"/>
</dbReference>
<accession>A0AAN0VHV8</accession>
<dbReference type="InterPro" id="IPR057460">
    <property type="entry name" value="CAF17_C"/>
</dbReference>
<dbReference type="PANTHER" id="PTHR22602:SF0">
    <property type="entry name" value="TRANSFERASE CAF17, MITOCHONDRIAL-RELATED"/>
    <property type="match status" value="1"/>
</dbReference>
<evidence type="ECO:0000259" key="2">
    <source>
        <dbReference type="Pfam" id="PF25455"/>
    </source>
</evidence>
<evidence type="ECO:0000313" key="4">
    <source>
        <dbReference type="Proteomes" id="UP000028680"/>
    </source>
</evidence>
<dbReference type="InterPro" id="IPR045179">
    <property type="entry name" value="YgfZ/GcvT"/>
</dbReference>
<dbReference type="AlphaFoldDB" id="A0AAN0VHV8"/>
<dbReference type="InterPro" id="IPR017703">
    <property type="entry name" value="YgfZ/GCV_T_CS"/>
</dbReference>
<dbReference type="PANTHER" id="PTHR22602">
    <property type="entry name" value="TRANSFERASE CAF17, MITOCHONDRIAL-RELATED"/>
    <property type="match status" value="1"/>
</dbReference>
<evidence type="ECO:0000256" key="1">
    <source>
        <dbReference type="ARBA" id="ARBA00022946"/>
    </source>
</evidence>